<dbReference type="GO" id="GO:0003723">
    <property type="term" value="F:RNA binding"/>
    <property type="evidence" value="ECO:0007669"/>
    <property type="project" value="UniProtKB-UniRule"/>
</dbReference>
<evidence type="ECO:0000256" key="2">
    <source>
        <dbReference type="PROSITE-ProRule" id="PRU00176"/>
    </source>
</evidence>
<comment type="caution">
    <text evidence="5">The sequence shown here is derived from an EMBL/GenBank/DDBJ whole genome shotgun (WGS) entry which is preliminary data.</text>
</comment>
<dbReference type="InterPro" id="IPR007201">
    <property type="entry name" value="Mei2-like_Rrm_C"/>
</dbReference>
<sequence length="267" mass="30686">MLKLQHLMDLNTHIRAMLEYLSGSLQSPPTIPGDQSLPKPSHAVDEKFGEVANSYLSDASPSSSFGVASHVGDATDAFQNPCNRGLKDYELDVKRIEDGLDKRTTVMVKNIPNKVTGKELQIFIDEACGRRIDFMYLRIDYRTRANYGYAFVNFLTCQDLLRFVRAKMNRKWNLHSSEKVVQVNYARLQGKKALIRHFYDSNVLDEREEWRPKLFYSDGLHQGLPEPFPSLRNVTKSQSSAFAENAQELRREANRVERSRNKRARLA</sequence>
<organism evidence="5 6">
    <name type="scientific">Paramarasmius palmivorus</name>
    <dbReference type="NCBI Taxonomy" id="297713"/>
    <lineage>
        <taxon>Eukaryota</taxon>
        <taxon>Fungi</taxon>
        <taxon>Dikarya</taxon>
        <taxon>Basidiomycota</taxon>
        <taxon>Agaricomycotina</taxon>
        <taxon>Agaricomycetes</taxon>
        <taxon>Agaricomycetidae</taxon>
        <taxon>Agaricales</taxon>
        <taxon>Marasmiineae</taxon>
        <taxon>Marasmiaceae</taxon>
        <taxon>Paramarasmius</taxon>
    </lineage>
</organism>
<keyword evidence="6" id="KW-1185">Reference proteome</keyword>
<keyword evidence="1 2" id="KW-0694">RNA-binding</keyword>
<proteinExistence type="predicted"/>
<evidence type="ECO:0000256" key="3">
    <source>
        <dbReference type="SAM" id="MobiDB-lite"/>
    </source>
</evidence>
<name>A0AAW0C7I6_9AGAR</name>
<dbReference type="PANTHER" id="PTHR23189">
    <property type="entry name" value="RNA RECOGNITION MOTIF-CONTAINING"/>
    <property type="match status" value="1"/>
</dbReference>
<dbReference type="InterPro" id="IPR035979">
    <property type="entry name" value="RBD_domain_sf"/>
</dbReference>
<protein>
    <recommendedName>
        <fullName evidence="4">RRM domain-containing protein</fullName>
    </recommendedName>
</protein>
<dbReference type="Gene3D" id="3.30.70.330">
    <property type="match status" value="1"/>
</dbReference>
<feature type="compositionally biased region" description="Basic and acidic residues" evidence="3">
    <location>
        <begin position="247"/>
        <end position="259"/>
    </location>
</feature>
<evidence type="ECO:0000256" key="1">
    <source>
        <dbReference type="ARBA" id="ARBA00022884"/>
    </source>
</evidence>
<dbReference type="InterPro" id="IPR012677">
    <property type="entry name" value="Nucleotide-bd_a/b_plait_sf"/>
</dbReference>
<reference evidence="5 6" key="1">
    <citation type="submission" date="2024-01" db="EMBL/GenBank/DDBJ databases">
        <title>A draft genome for a cacao thread blight-causing isolate of Paramarasmius palmivorus.</title>
        <authorList>
            <person name="Baruah I.K."/>
            <person name="Bukari Y."/>
            <person name="Amoako-Attah I."/>
            <person name="Meinhardt L.W."/>
            <person name="Bailey B.A."/>
            <person name="Cohen S.P."/>
        </authorList>
    </citation>
    <scope>NUCLEOTIDE SEQUENCE [LARGE SCALE GENOMIC DNA]</scope>
    <source>
        <strain evidence="5 6">GH-12</strain>
    </source>
</reference>
<accession>A0AAW0C7I6</accession>
<dbReference type="PROSITE" id="PS50102">
    <property type="entry name" value="RRM"/>
    <property type="match status" value="1"/>
</dbReference>
<dbReference type="EMBL" id="JAYKXP010000055">
    <property type="protein sequence ID" value="KAK7034770.1"/>
    <property type="molecule type" value="Genomic_DNA"/>
</dbReference>
<evidence type="ECO:0000259" key="4">
    <source>
        <dbReference type="PROSITE" id="PS50102"/>
    </source>
</evidence>
<feature type="region of interest" description="Disordered" evidence="3">
    <location>
        <begin position="245"/>
        <end position="267"/>
    </location>
</feature>
<gene>
    <name evidence="5" type="ORF">VNI00_012177</name>
</gene>
<evidence type="ECO:0000313" key="6">
    <source>
        <dbReference type="Proteomes" id="UP001383192"/>
    </source>
</evidence>
<dbReference type="InterPro" id="IPR000504">
    <property type="entry name" value="RRM_dom"/>
</dbReference>
<evidence type="ECO:0000313" key="5">
    <source>
        <dbReference type="EMBL" id="KAK7034770.1"/>
    </source>
</evidence>
<feature type="domain" description="RRM" evidence="4">
    <location>
        <begin position="104"/>
        <end position="188"/>
    </location>
</feature>
<dbReference type="SUPFAM" id="SSF54928">
    <property type="entry name" value="RNA-binding domain, RBD"/>
    <property type="match status" value="1"/>
</dbReference>
<dbReference type="Proteomes" id="UP001383192">
    <property type="component" value="Unassembled WGS sequence"/>
</dbReference>
<dbReference type="AlphaFoldDB" id="A0AAW0C7I6"/>
<dbReference type="Pfam" id="PF04059">
    <property type="entry name" value="RRM_2"/>
    <property type="match status" value="1"/>
</dbReference>